<organism evidence="1 2">
    <name type="scientific">Ambrosiozyma monospora</name>
    <name type="common">Yeast</name>
    <name type="synonym">Endomycopsis monosporus</name>
    <dbReference type="NCBI Taxonomy" id="43982"/>
    <lineage>
        <taxon>Eukaryota</taxon>
        <taxon>Fungi</taxon>
        <taxon>Dikarya</taxon>
        <taxon>Ascomycota</taxon>
        <taxon>Saccharomycotina</taxon>
        <taxon>Pichiomycetes</taxon>
        <taxon>Pichiales</taxon>
        <taxon>Pichiaceae</taxon>
        <taxon>Ambrosiozyma</taxon>
    </lineage>
</organism>
<comment type="caution">
    <text evidence="1">The sequence shown here is derived from an EMBL/GenBank/DDBJ whole genome shotgun (WGS) entry which is preliminary data.</text>
</comment>
<evidence type="ECO:0000313" key="2">
    <source>
        <dbReference type="Proteomes" id="UP001165064"/>
    </source>
</evidence>
<reference evidence="1" key="1">
    <citation type="submission" date="2023-04" db="EMBL/GenBank/DDBJ databases">
        <title>Ambrosiozyma monospora NBRC 10751.</title>
        <authorList>
            <person name="Ichikawa N."/>
            <person name="Sato H."/>
            <person name="Tonouchi N."/>
        </authorList>
    </citation>
    <scope>NUCLEOTIDE SEQUENCE</scope>
    <source>
        <strain evidence="1">NBRC 10751</strain>
    </source>
</reference>
<name>A0ACB5SSJ6_AMBMO</name>
<dbReference type="EMBL" id="BSXS01000215">
    <property type="protein sequence ID" value="GME71468.1"/>
    <property type="molecule type" value="Genomic_DNA"/>
</dbReference>
<accession>A0ACB5SSJ6</accession>
<proteinExistence type="predicted"/>
<gene>
    <name evidence="1" type="ORF">Amon02_000059100</name>
</gene>
<evidence type="ECO:0000313" key="1">
    <source>
        <dbReference type="EMBL" id="GME71468.1"/>
    </source>
</evidence>
<protein>
    <submittedName>
        <fullName evidence="1">Unnamed protein product</fullName>
    </submittedName>
</protein>
<keyword evidence="2" id="KW-1185">Reference proteome</keyword>
<dbReference type="Proteomes" id="UP001165064">
    <property type="component" value="Unassembled WGS sequence"/>
</dbReference>
<sequence length="707" mass="79532">MDASKTIQQQDNPQDTNNLKRTPSEASLGNVGQAVNTVENTSSPSPTAPKKKKKKRRSHTRTMKACDLCRKQKTRCFKSPNTIGCLRCLSLGVGCSFEDDFNSGPTESLVGVSSLHTLHSIIGTGSSATATPIGLGDPSMSPQQSAAMINREGNQVDMKDKLMQISTDLQNVIKNMVLSNAISSAANSSSSASALPIPNAPDPVLKSEALKINMSSTSNDAIIKSPLQQLYEASSNCSIPTVSLGNQIDVVPEQDEYEPSIRYQSDLITMNILTEEQACKLLNIFRERYGRWLLFPDNIDSVQLLTRIRAKGPLLLTIACCLSLKYADPYLKQQTYLTIMQVLKKDLEVCLLMFPKTLEFIQSLIILSLYSSNLSSDLPELKLDSYQLSTLGIQLFLNLNQIGFDNYLYTQNHVAREVNELTVFRLWNNLVLTHLCYCILTGKQSIFSLHLLKPKRFPKLSISTNFDFRIIAEIEMFTICYTKLILNFDMTAIKIDLTDWLKTWGILFNKSSNQFVEIDYHFTELLIILSNNDLQLDTSAKEPSQKMDNEVFKVVYFHVFKILSLINSVKDDSYFAFLSDQIHLIVVHTSTVGIKLLNLNNYLKIKDQTQINDCFKLLFKLINRFKRLATHESDSFAVYSDLLEQNLLLRFADINPDDYVMEDEQEVVSGSGAGADDLSDEDENEEDGVEFHAMYDHIYGSNLGLEE</sequence>